<proteinExistence type="predicted"/>
<feature type="compositionally biased region" description="Basic and acidic residues" evidence="1">
    <location>
        <begin position="38"/>
        <end position="49"/>
    </location>
</feature>
<dbReference type="Proteomes" id="UP001519345">
    <property type="component" value="Unassembled WGS sequence"/>
</dbReference>
<gene>
    <name evidence="3" type="ORF">J2Z83_003153</name>
</gene>
<name>A0ABS4IL18_9BACI</name>
<accession>A0ABS4IL18</accession>
<feature type="region of interest" description="Disordered" evidence="1">
    <location>
        <begin position="30"/>
        <end position="49"/>
    </location>
</feature>
<evidence type="ECO:0008006" key="5">
    <source>
        <dbReference type="Google" id="ProtNLM"/>
    </source>
</evidence>
<evidence type="ECO:0000313" key="3">
    <source>
        <dbReference type="EMBL" id="MBP1971016.1"/>
    </source>
</evidence>
<feature type="signal peptide" evidence="2">
    <location>
        <begin position="1"/>
        <end position="19"/>
    </location>
</feature>
<comment type="caution">
    <text evidence="3">The sequence shown here is derived from an EMBL/GenBank/DDBJ whole genome shotgun (WGS) entry which is preliminary data.</text>
</comment>
<evidence type="ECO:0000313" key="4">
    <source>
        <dbReference type="Proteomes" id="UP001519345"/>
    </source>
</evidence>
<reference evidence="3 4" key="1">
    <citation type="submission" date="2021-03" db="EMBL/GenBank/DDBJ databases">
        <title>Genomic Encyclopedia of Type Strains, Phase IV (KMG-IV): sequencing the most valuable type-strain genomes for metagenomic binning, comparative biology and taxonomic classification.</title>
        <authorList>
            <person name="Goeker M."/>
        </authorList>
    </citation>
    <scope>NUCLEOTIDE SEQUENCE [LARGE SCALE GENOMIC DNA]</scope>
    <source>
        <strain evidence="3 4">DSM 25609</strain>
    </source>
</reference>
<evidence type="ECO:0000256" key="2">
    <source>
        <dbReference type="SAM" id="SignalP"/>
    </source>
</evidence>
<evidence type="ECO:0000256" key="1">
    <source>
        <dbReference type="SAM" id="MobiDB-lite"/>
    </source>
</evidence>
<keyword evidence="2" id="KW-0732">Signal</keyword>
<dbReference type="RefSeq" id="WP_209464087.1">
    <property type="nucleotide sequence ID" value="NZ_CP110224.1"/>
</dbReference>
<dbReference type="EMBL" id="JAGGKX010000019">
    <property type="protein sequence ID" value="MBP1971016.1"/>
    <property type="molecule type" value="Genomic_DNA"/>
</dbReference>
<protein>
    <recommendedName>
        <fullName evidence="5">SpoIIIAH-like family protein</fullName>
    </recommendedName>
</protein>
<sequence>MRKIMIALGISTVLSTLVAFMVLEQRATEDQGNLQKDANAEKEDTREEDAPIRELTVGGNANSEEYISNSRLYLAHSLSASATLNQTFDTGGEPLNHEVRRSMLNGAKENLEMIVYEGEKEDKLQRAIDLIDKAIKQDNPPEPNDRVYDNQVHDILHELLEHFNGSAKDIEVDIMGNPVDEETQAH</sequence>
<feature type="chain" id="PRO_5046110711" description="SpoIIIAH-like family protein" evidence="2">
    <location>
        <begin position="20"/>
        <end position="186"/>
    </location>
</feature>
<keyword evidence="4" id="KW-1185">Reference proteome</keyword>
<organism evidence="3 4">
    <name type="scientific">Virgibacillus natechei</name>
    <dbReference type="NCBI Taxonomy" id="1216297"/>
    <lineage>
        <taxon>Bacteria</taxon>
        <taxon>Bacillati</taxon>
        <taxon>Bacillota</taxon>
        <taxon>Bacilli</taxon>
        <taxon>Bacillales</taxon>
        <taxon>Bacillaceae</taxon>
        <taxon>Virgibacillus</taxon>
    </lineage>
</organism>